<keyword evidence="1" id="KW-0812">Transmembrane</keyword>
<gene>
    <name evidence="2" type="ORF">mPipKuh1_011944</name>
</gene>
<organism evidence="2 3">
    <name type="scientific">Pipistrellus kuhlii</name>
    <name type="common">Kuhl's pipistrelle</name>
    <dbReference type="NCBI Taxonomy" id="59472"/>
    <lineage>
        <taxon>Eukaryota</taxon>
        <taxon>Metazoa</taxon>
        <taxon>Chordata</taxon>
        <taxon>Craniata</taxon>
        <taxon>Vertebrata</taxon>
        <taxon>Euteleostomi</taxon>
        <taxon>Mammalia</taxon>
        <taxon>Eutheria</taxon>
        <taxon>Laurasiatheria</taxon>
        <taxon>Chiroptera</taxon>
        <taxon>Yangochiroptera</taxon>
        <taxon>Vespertilionidae</taxon>
        <taxon>Pipistrellus</taxon>
    </lineage>
</organism>
<feature type="transmembrane region" description="Helical" evidence="1">
    <location>
        <begin position="25"/>
        <end position="44"/>
    </location>
</feature>
<comment type="caution">
    <text evidence="2">The sequence shown here is derived from an EMBL/GenBank/DDBJ whole genome shotgun (WGS) entry which is preliminary data.</text>
</comment>
<evidence type="ECO:0000313" key="3">
    <source>
        <dbReference type="Proteomes" id="UP000558488"/>
    </source>
</evidence>
<dbReference type="EMBL" id="JACAGB010000125">
    <property type="protein sequence ID" value="KAF6268300.1"/>
    <property type="molecule type" value="Genomic_DNA"/>
</dbReference>
<name>A0A7J7QWN2_PIPKU</name>
<keyword evidence="3" id="KW-1185">Reference proteome</keyword>
<keyword evidence="1" id="KW-0472">Membrane</keyword>
<sequence length="80" mass="8421">MDAARVLLLGLQAFATLGPALPDWAIVLITLTVVAAIGSSLYGVKKACQFRKEMSVGCGCGPVTPYGCHHEVTGQRFSVK</sequence>
<evidence type="ECO:0000256" key="1">
    <source>
        <dbReference type="SAM" id="Phobius"/>
    </source>
</evidence>
<evidence type="ECO:0000313" key="2">
    <source>
        <dbReference type="EMBL" id="KAF6268300.1"/>
    </source>
</evidence>
<dbReference type="AlphaFoldDB" id="A0A7J7QWN2"/>
<keyword evidence="1" id="KW-1133">Transmembrane helix</keyword>
<reference evidence="2 3" key="1">
    <citation type="journal article" date="2020" name="Nature">
        <title>Six reference-quality genomes reveal evolution of bat adaptations.</title>
        <authorList>
            <person name="Jebb D."/>
            <person name="Huang Z."/>
            <person name="Pippel M."/>
            <person name="Hughes G.M."/>
            <person name="Lavrichenko K."/>
            <person name="Devanna P."/>
            <person name="Winkler S."/>
            <person name="Jermiin L.S."/>
            <person name="Skirmuntt E.C."/>
            <person name="Katzourakis A."/>
            <person name="Burkitt-Gray L."/>
            <person name="Ray D.A."/>
            <person name="Sullivan K.A.M."/>
            <person name="Roscito J.G."/>
            <person name="Kirilenko B.M."/>
            <person name="Davalos L.M."/>
            <person name="Corthals A.P."/>
            <person name="Power M.L."/>
            <person name="Jones G."/>
            <person name="Ransome R.D."/>
            <person name="Dechmann D.K.N."/>
            <person name="Locatelli A.G."/>
            <person name="Puechmaille S.J."/>
            <person name="Fedrigo O."/>
            <person name="Jarvis E.D."/>
            <person name="Hiller M."/>
            <person name="Vernes S.C."/>
            <person name="Myers E.W."/>
            <person name="Teeling E.C."/>
        </authorList>
    </citation>
    <scope>NUCLEOTIDE SEQUENCE [LARGE SCALE GENOMIC DNA]</scope>
    <source>
        <strain evidence="2">MPipKuh1</strain>
        <tissue evidence="2">Flight muscle</tissue>
    </source>
</reference>
<dbReference type="Proteomes" id="UP000558488">
    <property type="component" value="Unassembled WGS sequence"/>
</dbReference>
<protein>
    <submittedName>
        <fullName evidence="2">Mucin like 3</fullName>
    </submittedName>
</protein>
<accession>A0A7J7QWN2</accession>
<proteinExistence type="predicted"/>